<name>A0A084A8Q1_LACLC</name>
<dbReference type="RefSeq" id="WP_042748755.1">
    <property type="nucleotide sequence ID" value="NZ_AZSI01000138.1"/>
</dbReference>
<dbReference type="Gene3D" id="1.10.10.10">
    <property type="entry name" value="Winged helix-like DNA-binding domain superfamily/Winged helix DNA-binding domain"/>
    <property type="match status" value="2"/>
</dbReference>
<dbReference type="GO" id="GO:0006270">
    <property type="term" value="P:DNA replication initiation"/>
    <property type="evidence" value="ECO:0007669"/>
    <property type="project" value="InterPro"/>
</dbReference>
<dbReference type="InterPro" id="IPR036388">
    <property type="entry name" value="WH-like_DNA-bd_sf"/>
</dbReference>
<dbReference type="SUPFAM" id="SSF46785">
    <property type="entry name" value="Winged helix' DNA-binding domain"/>
    <property type="match status" value="2"/>
</dbReference>
<dbReference type="Proteomes" id="UP000028401">
    <property type="component" value="Unassembled WGS sequence"/>
</dbReference>
<accession>A0A084A8Q1</accession>
<comment type="caution">
    <text evidence="4">The sequence shown here is derived from an EMBL/GenBank/DDBJ whole genome shotgun (WGS) entry which is preliminary data.</text>
</comment>
<dbReference type="Pfam" id="PF01051">
    <property type="entry name" value="Rep3_N"/>
    <property type="match status" value="1"/>
</dbReference>
<feature type="domain" description="Initiator Rep protein WH1" evidence="2">
    <location>
        <begin position="26"/>
        <end position="174"/>
    </location>
</feature>
<sequence length="388" mass="45822">MNIIPNNNDFNEKKVLCTLNDLEKRKVVEHNSLITSMAKMQKTALKMFELAVSCIDTENPPKDNIIYLSKKELFAFFDVSSASKHTRFKEAIELMQKQAFFQIKEVKDKGYEMTSIVPIPTVKWNSYNDDVMIQFNQFIMPYLIDLKAEFTQYKISELKELNSKYSIILYRWLSMNYNQYEHYSVKGGRRAEQVENYRNPSISVKELREITDTVNEYPRFDNFERRVLKIALKEINDHTSFNVSYEKVKKGRSIDSIVFHIEKKRTADDNSYKLDDRAYQEDKARKAETEDQLVLQAMDSPYTKLLMEHFLLSYLDLMDKKILAGLQKNVYPLYDELKELRGLNGVKDHLSYVSSKQEAYSKRNVAKYLKKAIEQYLPTVKRQELDHE</sequence>
<dbReference type="PATRIC" id="fig|1415168.3.peg.2252"/>
<comment type="similarity">
    <text evidence="1">Belongs to the initiator RepB protein family.</text>
</comment>
<protein>
    <submittedName>
        <fullName evidence="4">Putative replication protein</fullName>
    </submittedName>
</protein>
<evidence type="ECO:0000259" key="3">
    <source>
        <dbReference type="Pfam" id="PF06430"/>
    </source>
</evidence>
<feature type="domain" description="Lactococcus lactis RepB C-terminal" evidence="3">
    <location>
        <begin position="263"/>
        <end position="385"/>
    </location>
</feature>
<dbReference type="Pfam" id="PF21205">
    <property type="entry name" value="Rep3_C"/>
    <property type="match status" value="1"/>
</dbReference>
<evidence type="ECO:0000256" key="1">
    <source>
        <dbReference type="ARBA" id="ARBA00038283"/>
    </source>
</evidence>
<dbReference type="InterPro" id="IPR036390">
    <property type="entry name" value="WH_DNA-bd_sf"/>
</dbReference>
<dbReference type="GO" id="GO:0003887">
    <property type="term" value="F:DNA-directed DNA polymerase activity"/>
    <property type="evidence" value="ECO:0007669"/>
    <property type="project" value="InterPro"/>
</dbReference>
<dbReference type="InterPro" id="IPR000525">
    <property type="entry name" value="Initiator_Rep_WH1"/>
</dbReference>
<dbReference type="Pfam" id="PF06430">
    <property type="entry name" value="L_lactis_RepB_C"/>
    <property type="match status" value="1"/>
</dbReference>
<dbReference type="InterPro" id="IPR010931">
    <property type="entry name" value="L_lactis_RepB_C"/>
</dbReference>
<organism evidence="4 5">
    <name type="scientific">Lactococcus cremoris subsp. cremoris GE214</name>
    <dbReference type="NCBI Taxonomy" id="1415168"/>
    <lineage>
        <taxon>Bacteria</taxon>
        <taxon>Bacillati</taxon>
        <taxon>Bacillota</taxon>
        <taxon>Bacilli</taxon>
        <taxon>Lactobacillales</taxon>
        <taxon>Streptococcaceae</taxon>
        <taxon>Lactococcus</taxon>
        <taxon>Lactococcus cremoris subsp. cremoris</taxon>
    </lineage>
</organism>
<evidence type="ECO:0000313" key="5">
    <source>
        <dbReference type="Proteomes" id="UP000028401"/>
    </source>
</evidence>
<dbReference type="EMBL" id="AZSI01000138">
    <property type="protein sequence ID" value="KEY61680.1"/>
    <property type="molecule type" value="Genomic_DNA"/>
</dbReference>
<reference evidence="4 5" key="1">
    <citation type="submission" date="2014-06" db="EMBL/GenBank/DDBJ databases">
        <title>Draft genome sequence of the putrescine producing strain Lactococcus lactis subsp cremoris GE214.</title>
        <authorList>
            <person name="Ladero V."/>
            <person name="Linares D.M."/>
            <person name="del Rio B."/>
            <person name="Mayo B."/>
            <person name="Martin M.C."/>
            <person name="Fernandez M."/>
            <person name="Alvarez M.A."/>
        </authorList>
    </citation>
    <scope>NUCLEOTIDE SEQUENCE [LARGE SCALE GENOMIC DNA]</scope>
    <source>
        <strain evidence="4 5">GE214</strain>
    </source>
</reference>
<proteinExistence type="inferred from homology"/>
<gene>
    <name evidence="4" type="ORF">U725_02187</name>
</gene>
<evidence type="ECO:0000259" key="2">
    <source>
        <dbReference type="Pfam" id="PF01051"/>
    </source>
</evidence>
<dbReference type="AlphaFoldDB" id="A0A084A8Q1"/>
<evidence type="ECO:0000313" key="4">
    <source>
        <dbReference type="EMBL" id="KEY61680.1"/>
    </source>
</evidence>